<dbReference type="AlphaFoldDB" id="S5MHQ0"/>
<dbReference type="HOGENOM" id="CLU_3358588_0_0_14"/>
<dbReference type="EMBL" id="CP005074">
    <property type="protein sequence ID" value="AGR41400.1"/>
    <property type="molecule type" value="Genomic_DNA"/>
</dbReference>
<proteinExistence type="predicted"/>
<dbReference type="STRING" id="1276220.STAIW_v1c08120"/>
<evidence type="ECO:0000313" key="1">
    <source>
        <dbReference type="EMBL" id="AGR41400.1"/>
    </source>
</evidence>
<dbReference type="InterPro" id="IPR054816">
    <property type="entry name" value="Lipoprotein_mollicutes-type_CS"/>
</dbReference>
<evidence type="ECO:0008006" key="3">
    <source>
        <dbReference type="Google" id="ProtNLM"/>
    </source>
</evidence>
<sequence length="36" mass="3798">MKKLLGFLGAVSITASTTITVVACNNANIPTEEEFN</sequence>
<dbReference type="Proteomes" id="UP000014984">
    <property type="component" value="Chromosome"/>
</dbReference>
<dbReference type="KEGG" id="stai:STAIW_v1c08120"/>
<accession>S5MHQ0</accession>
<dbReference type="NCBIfam" id="NF045726">
    <property type="entry name" value="XXplasma_LP"/>
    <property type="match status" value="1"/>
</dbReference>
<name>S5MHQ0_9MOLU</name>
<reference evidence="1 2" key="1">
    <citation type="journal article" date="2013" name="Genome Biol. Evol.">
        <title>Comparison of metabolic capacities and inference of gene content evolution in mosquito-associated Spiroplasma diminutum and S. taiwanense.</title>
        <authorList>
            <person name="Lo W.S."/>
            <person name="Ku C."/>
            <person name="Chen L.L."/>
            <person name="Chang T.H."/>
            <person name="Kuo C.H."/>
        </authorList>
    </citation>
    <scope>NUCLEOTIDE SEQUENCE [LARGE SCALE GENOMIC DNA]</scope>
    <source>
        <strain evidence="1">CT-1</strain>
    </source>
</reference>
<dbReference type="RefSeq" id="WP_020834539.1">
    <property type="nucleotide sequence ID" value="NC_021846.1"/>
</dbReference>
<dbReference type="PROSITE" id="PS51257">
    <property type="entry name" value="PROKAR_LIPOPROTEIN"/>
    <property type="match status" value="1"/>
</dbReference>
<protein>
    <recommendedName>
        <fullName evidence="3">Lipoprotein</fullName>
    </recommendedName>
</protein>
<dbReference type="NCBIfam" id="NF038029">
    <property type="entry name" value="LP_plasma"/>
    <property type="match status" value="1"/>
</dbReference>
<organism evidence="1 2">
    <name type="scientific">Spiroplasma taiwanense CT-1</name>
    <dbReference type="NCBI Taxonomy" id="1276220"/>
    <lineage>
        <taxon>Bacteria</taxon>
        <taxon>Bacillati</taxon>
        <taxon>Mycoplasmatota</taxon>
        <taxon>Mollicutes</taxon>
        <taxon>Entomoplasmatales</taxon>
        <taxon>Spiroplasmataceae</taxon>
        <taxon>Spiroplasma</taxon>
    </lineage>
</organism>
<evidence type="ECO:0000313" key="2">
    <source>
        <dbReference type="Proteomes" id="UP000014984"/>
    </source>
</evidence>
<gene>
    <name evidence="1" type="ORF">STAIW_v1c08120</name>
</gene>
<keyword evidence="2" id="KW-1185">Reference proteome</keyword>